<evidence type="ECO:0000256" key="3">
    <source>
        <dbReference type="ARBA" id="ARBA00022723"/>
    </source>
</evidence>
<evidence type="ECO:0000313" key="8">
    <source>
        <dbReference type="EMBL" id="WOC51218.1"/>
    </source>
</evidence>
<comment type="PTM">
    <text evidence="6">Binds 1 heme c group covalently per subunit.</text>
</comment>
<evidence type="ECO:0000313" key="9">
    <source>
        <dbReference type="Proteomes" id="UP001432059"/>
    </source>
</evidence>
<dbReference type="PROSITE" id="PS51007">
    <property type="entry name" value="CYTC"/>
    <property type="match status" value="1"/>
</dbReference>
<dbReference type="InterPro" id="IPR002324">
    <property type="entry name" value="Cyt_c_ID"/>
</dbReference>
<dbReference type="Gene3D" id="1.10.760.10">
    <property type="entry name" value="Cytochrome c-like domain"/>
    <property type="match status" value="1"/>
</dbReference>
<name>A0AAU0EZV9_9FLAO</name>
<feature type="binding site" description="covalent" evidence="6">
    <location>
        <position position="103"/>
    </location>
    <ligand>
        <name>heme c</name>
        <dbReference type="ChEBI" id="CHEBI:61717"/>
    </ligand>
</feature>
<dbReference type="AlphaFoldDB" id="A0AAU0EZV9"/>
<sequence>MKKVISILALGSVLVSCSKKEEVAESNNNVMLEETTASTAGETEVTGQSLIDNADCRSCHQDDAKLVGPAYQDIANKYTEADLDMLADKIINGSSGVWGPVPMSPHPGLSKENAKKMAEYILSMKK</sequence>
<dbReference type="InterPro" id="IPR036909">
    <property type="entry name" value="Cyt_c-like_dom_sf"/>
</dbReference>
<dbReference type="Pfam" id="PF00034">
    <property type="entry name" value="Cytochrom_C"/>
    <property type="match status" value="1"/>
</dbReference>
<dbReference type="PRINTS" id="PR00606">
    <property type="entry name" value="CYTCHROMECID"/>
</dbReference>
<gene>
    <name evidence="8" type="ORF">BPO_0571</name>
</gene>
<proteinExistence type="predicted"/>
<dbReference type="EMBL" id="CP136426">
    <property type="protein sequence ID" value="WOC51218.1"/>
    <property type="molecule type" value="Genomic_DNA"/>
</dbReference>
<evidence type="ECO:0000256" key="2">
    <source>
        <dbReference type="ARBA" id="ARBA00022617"/>
    </source>
</evidence>
<reference evidence="8" key="1">
    <citation type="submission" date="2023-10" db="EMBL/GenBank/DDBJ databases">
        <title>Characterization and whole genome sequencing of a novel strain of Bergeyella porcorum QD2021 isolated from pig.</title>
        <authorList>
            <person name="Liu G."/>
            <person name="Chen C."/>
            <person name="Han X."/>
        </authorList>
    </citation>
    <scope>NUCLEOTIDE SEQUENCE</scope>
    <source>
        <strain evidence="8">QD2021</strain>
    </source>
</reference>
<dbReference type="GO" id="GO:0020037">
    <property type="term" value="F:heme binding"/>
    <property type="evidence" value="ECO:0007669"/>
    <property type="project" value="InterPro"/>
</dbReference>
<keyword evidence="3 6" id="KW-0479">Metal-binding</keyword>
<keyword evidence="1" id="KW-0813">Transport</keyword>
<keyword evidence="2 6" id="KW-0349">Heme</keyword>
<keyword evidence="4" id="KW-0249">Electron transport</keyword>
<dbReference type="InterPro" id="IPR009056">
    <property type="entry name" value="Cyt_c-like_dom"/>
</dbReference>
<evidence type="ECO:0000259" key="7">
    <source>
        <dbReference type="PROSITE" id="PS51007"/>
    </source>
</evidence>
<feature type="domain" description="Cytochrome c" evidence="7">
    <location>
        <begin position="42"/>
        <end position="125"/>
    </location>
</feature>
<dbReference type="SUPFAM" id="SSF46626">
    <property type="entry name" value="Cytochrome c"/>
    <property type="match status" value="1"/>
</dbReference>
<feature type="binding site" description="covalent" evidence="6">
    <location>
        <position position="56"/>
    </location>
    <ligand>
        <name>heme c</name>
        <dbReference type="ChEBI" id="CHEBI:61717"/>
    </ligand>
</feature>
<accession>A0AAU0EZV9</accession>
<organism evidence="8 9">
    <name type="scientific">Bergeyella porcorum</name>
    <dbReference type="NCBI Taxonomy" id="1735111"/>
    <lineage>
        <taxon>Bacteria</taxon>
        <taxon>Pseudomonadati</taxon>
        <taxon>Bacteroidota</taxon>
        <taxon>Flavobacteriia</taxon>
        <taxon>Flavobacteriales</taxon>
        <taxon>Weeksellaceae</taxon>
        <taxon>Bergeyella</taxon>
    </lineage>
</organism>
<dbReference type="KEGG" id="bpor:BPO_0571"/>
<keyword evidence="9" id="KW-1185">Reference proteome</keyword>
<keyword evidence="5 6" id="KW-0408">Iron</keyword>
<evidence type="ECO:0000256" key="5">
    <source>
        <dbReference type="ARBA" id="ARBA00023004"/>
    </source>
</evidence>
<evidence type="ECO:0000256" key="1">
    <source>
        <dbReference type="ARBA" id="ARBA00022448"/>
    </source>
</evidence>
<evidence type="ECO:0000256" key="6">
    <source>
        <dbReference type="PIRSR" id="PIRSR602324-1"/>
    </source>
</evidence>
<protein>
    <submittedName>
        <fullName evidence="8">Cytochrome c domain protein</fullName>
    </submittedName>
</protein>
<dbReference type="GO" id="GO:0009055">
    <property type="term" value="F:electron transfer activity"/>
    <property type="evidence" value="ECO:0007669"/>
    <property type="project" value="InterPro"/>
</dbReference>
<feature type="binding site" description="covalent" evidence="6">
    <location>
        <position position="60"/>
    </location>
    <ligand>
        <name>heme c</name>
        <dbReference type="ChEBI" id="CHEBI:61717"/>
    </ligand>
</feature>
<evidence type="ECO:0000256" key="4">
    <source>
        <dbReference type="ARBA" id="ARBA00022982"/>
    </source>
</evidence>
<dbReference type="PROSITE" id="PS51257">
    <property type="entry name" value="PROKAR_LIPOPROTEIN"/>
    <property type="match status" value="1"/>
</dbReference>
<dbReference type="GO" id="GO:0005506">
    <property type="term" value="F:iron ion binding"/>
    <property type="evidence" value="ECO:0007669"/>
    <property type="project" value="InterPro"/>
</dbReference>
<dbReference type="Proteomes" id="UP001432059">
    <property type="component" value="Chromosome"/>
</dbReference>
<dbReference type="RefSeq" id="WP_327984873.1">
    <property type="nucleotide sequence ID" value="NZ_CP136426.1"/>
</dbReference>